<dbReference type="InterPro" id="IPR050763">
    <property type="entry name" value="ABC_transporter_ATP-binding"/>
</dbReference>
<dbReference type="EMBL" id="CP002917">
    <property type="protein sequence ID" value="AEK35972.1"/>
    <property type="molecule type" value="Genomic_DNA"/>
</dbReference>
<feature type="region of interest" description="Disordered" evidence="10">
    <location>
        <begin position="316"/>
        <end position="358"/>
    </location>
</feature>
<dbReference type="PROSITE" id="PS50893">
    <property type="entry name" value="ABC_TRANSPORTER_2"/>
    <property type="match status" value="1"/>
</dbReference>
<evidence type="ECO:0000256" key="5">
    <source>
        <dbReference type="ARBA" id="ARBA00022840"/>
    </source>
</evidence>
<dbReference type="Gene3D" id="3.40.50.300">
    <property type="entry name" value="P-loop containing nucleotide triphosphate hydrolases"/>
    <property type="match status" value="1"/>
</dbReference>
<dbReference type="Proteomes" id="UP000006659">
    <property type="component" value="Chromosome"/>
</dbReference>
<dbReference type="GO" id="GO:0046677">
    <property type="term" value="P:response to antibiotic"/>
    <property type="evidence" value="ECO:0007669"/>
    <property type="project" value="UniProtKB-KW"/>
</dbReference>
<dbReference type="GO" id="GO:0005524">
    <property type="term" value="F:ATP binding"/>
    <property type="evidence" value="ECO:0007669"/>
    <property type="project" value="UniProtKB-KW"/>
</dbReference>
<comment type="subcellular location">
    <subcellularLocation>
        <location evidence="1">Cell membrane</location>
        <topology evidence="1">Peripheral membrane protein</topology>
        <orientation evidence="1">Cytoplasmic side</orientation>
    </subcellularLocation>
</comment>
<dbReference type="SUPFAM" id="SSF52540">
    <property type="entry name" value="P-loop containing nucleoside triphosphate hydrolases"/>
    <property type="match status" value="1"/>
</dbReference>
<dbReference type="SMART" id="SM00382">
    <property type="entry name" value="AAA"/>
    <property type="match status" value="1"/>
</dbReference>
<evidence type="ECO:0000256" key="10">
    <source>
        <dbReference type="SAM" id="MobiDB-lite"/>
    </source>
</evidence>
<feature type="compositionally biased region" description="Basic residues" evidence="10">
    <location>
        <begin position="348"/>
        <end position="358"/>
    </location>
</feature>
<name>G0HD08_CORVD</name>
<dbReference type="InterPro" id="IPR005894">
    <property type="entry name" value="DrrA"/>
</dbReference>
<dbReference type="AlphaFoldDB" id="G0HD08"/>
<protein>
    <recommendedName>
        <fullName evidence="11">ABC transporter domain-containing protein</fullName>
    </recommendedName>
</protein>
<evidence type="ECO:0000256" key="1">
    <source>
        <dbReference type="ARBA" id="ARBA00004413"/>
    </source>
</evidence>
<evidence type="ECO:0000259" key="11">
    <source>
        <dbReference type="PROSITE" id="PS50893"/>
    </source>
</evidence>
<dbReference type="PROSITE" id="PS00211">
    <property type="entry name" value="ABC_TRANSPORTER_1"/>
    <property type="match status" value="1"/>
</dbReference>
<keyword evidence="2" id="KW-0813">Transport</keyword>
<dbReference type="Pfam" id="PF13732">
    <property type="entry name" value="DrrA1-3_C"/>
    <property type="match status" value="1"/>
</dbReference>
<dbReference type="PANTHER" id="PTHR42711:SF19">
    <property type="entry name" value="DOXORUBICIN RESISTANCE ATP-BINDING PROTEIN DRRA"/>
    <property type="match status" value="1"/>
</dbReference>
<sequence length="358" mass="37829">MGEEAFRAEGLVKRFKKTTALDGVDLVAAPGTVLGVLGPNGAGKSTAIRILATLTAPDAGSAQVGGFDVVRQASEVRRRIGLTGQYATLDEELTGRANLTLIGRLLDMPKATALARADELLTRFDLTEAGTRPVSTYSGGMRRRLDLAASLVGNPAVVFLDEPSVGLDPGKREDLWHIIRGMVGEGATVLLTTQYLEEADALADAISVIDHGKVIAHGTPAELKRLTGGQTVTVHPSDAARLDEAASILSEVTDSPVERASAHELRVRVDGDGTVADLTRRFAETGIAMSEFSLRLPSLDEVFFSLTGAPGLTPFFRSGGSGSRPVARGCGQGDWSDHVEHQEASHPGPKKRGQPKRP</sequence>
<dbReference type="GO" id="GO:1900753">
    <property type="term" value="P:doxorubicin transport"/>
    <property type="evidence" value="ECO:0007669"/>
    <property type="project" value="InterPro"/>
</dbReference>
<evidence type="ECO:0000256" key="8">
    <source>
        <dbReference type="ARBA" id="ARBA00023251"/>
    </source>
</evidence>
<keyword evidence="7" id="KW-0472">Membrane</keyword>
<keyword evidence="3" id="KW-1003">Cell membrane</keyword>
<evidence type="ECO:0000256" key="7">
    <source>
        <dbReference type="ARBA" id="ARBA00023136"/>
    </source>
</evidence>
<dbReference type="Pfam" id="PF00005">
    <property type="entry name" value="ABC_tran"/>
    <property type="match status" value="1"/>
</dbReference>
<reference evidence="12 13" key="1">
    <citation type="journal article" date="2011" name="BMC Genomics">
        <title>Complete genome sequence of Corynebacterium variabile DSM 44702 isolated from the surface of smear-ripened cheeses and insights into cheese ripening and flavor generation.</title>
        <authorList>
            <person name="Schroeder J."/>
            <person name="Maus I."/>
            <person name="Trost E."/>
            <person name="Tauch A."/>
        </authorList>
    </citation>
    <scope>NUCLEOTIDE SEQUENCE [LARGE SCALE GENOMIC DNA]</scope>
    <source>
        <strain evidence="13">DSM 44702 / JCM 12073 / NCIMB 30131</strain>
    </source>
</reference>
<evidence type="ECO:0000313" key="13">
    <source>
        <dbReference type="Proteomes" id="UP000006659"/>
    </source>
</evidence>
<keyword evidence="6" id="KW-1278">Translocase</keyword>
<dbReference type="InterPro" id="IPR025302">
    <property type="entry name" value="DrrA1/2-like_C"/>
</dbReference>
<dbReference type="eggNOG" id="COG1131">
    <property type="taxonomic scope" value="Bacteria"/>
</dbReference>
<evidence type="ECO:0000256" key="3">
    <source>
        <dbReference type="ARBA" id="ARBA00022475"/>
    </source>
</evidence>
<accession>G0HD08</accession>
<feature type="domain" description="ABC transporter" evidence="11">
    <location>
        <begin position="6"/>
        <end position="236"/>
    </location>
</feature>
<dbReference type="InterPro" id="IPR017871">
    <property type="entry name" value="ABC_transporter-like_CS"/>
</dbReference>
<evidence type="ECO:0000256" key="6">
    <source>
        <dbReference type="ARBA" id="ARBA00022967"/>
    </source>
</evidence>
<dbReference type="InterPro" id="IPR027417">
    <property type="entry name" value="P-loop_NTPase"/>
</dbReference>
<dbReference type="NCBIfam" id="TIGR01188">
    <property type="entry name" value="drrA"/>
    <property type="match status" value="1"/>
</dbReference>
<dbReference type="PANTHER" id="PTHR42711">
    <property type="entry name" value="ABC TRANSPORTER ATP-BINDING PROTEIN"/>
    <property type="match status" value="1"/>
</dbReference>
<evidence type="ECO:0000256" key="9">
    <source>
        <dbReference type="ARBA" id="ARBA00049985"/>
    </source>
</evidence>
<proteinExistence type="inferred from homology"/>
<dbReference type="GO" id="GO:0043215">
    <property type="term" value="P:daunorubicin transport"/>
    <property type="evidence" value="ECO:0007669"/>
    <property type="project" value="InterPro"/>
</dbReference>
<keyword evidence="4" id="KW-0547">Nucleotide-binding</keyword>
<dbReference type="GO" id="GO:0016887">
    <property type="term" value="F:ATP hydrolysis activity"/>
    <property type="evidence" value="ECO:0007669"/>
    <property type="project" value="InterPro"/>
</dbReference>
<dbReference type="RefSeq" id="WP_014009162.1">
    <property type="nucleotide sequence ID" value="NC_015859.1"/>
</dbReference>
<organism evidence="12 13">
    <name type="scientific">Corynebacterium variabile (strain DSM 44702 / CIP 107183 / JCM 12073 / NCIMB 30131)</name>
    <name type="common">Corynebacterium mooreparkense</name>
    <dbReference type="NCBI Taxonomy" id="858619"/>
    <lineage>
        <taxon>Bacteria</taxon>
        <taxon>Bacillati</taxon>
        <taxon>Actinomycetota</taxon>
        <taxon>Actinomycetes</taxon>
        <taxon>Mycobacteriales</taxon>
        <taxon>Corynebacteriaceae</taxon>
        <taxon>Corynebacterium</taxon>
    </lineage>
</organism>
<dbReference type="InterPro" id="IPR003593">
    <property type="entry name" value="AAA+_ATPase"/>
</dbReference>
<evidence type="ECO:0000256" key="4">
    <source>
        <dbReference type="ARBA" id="ARBA00022741"/>
    </source>
</evidence>
<evidence type="ECO:0000256" key="2">
    <source>
        <dbReference type="ARBA" id="ARBA00022448"/>
    </source>
</evidence>
<keyword evidence="5" id="KW-0067">ATP-binding</keyword>
<evidence type="ECO:0000313" key="12">
    <source>
        <dbReference type="EMBL" id="AEK35972.1"/>
    </source>
</evidence>
<gene>
    <name evidence="12" type="ordered locus">CVAR_0620</name>
</gene>
<dbReference type="InterPro" id="IPR003439">
    <property type="entry name" value="ABC_transporter-like_ATP-bd"/>
</dbReference>
<feature type="compositionally biased region" description="Basic and acidic residues" evidence="10">
    <location>
        <begin position="335"/>
        <end position="344"/>
    </location>
</feature>
<comment type="similarity">
    <text evidence="9">Belongs to the ABC transporter superfamily. Drug exporter-1 (DrugE1) (TC 3.A.1.105) family.</text>
</comment>
<dbReference type="GO" id="GO:0005886">
    <property type="term" value="C:plasma membrane"/>
    <property type="evidence" value="ECO:0007669"/>
    <property type="project" value="UniProtKB-SubCell"/>
</dbReference>
<dbReference type="HOGENOM" id="CLU_000604_1_2_11"/>
<dbReference type="KEGG" id="cva:CVAR_0620"/>
<keyword evidence="8" id="KW-0046">Antibiotic resistance</keyword>
<dbReference type="STRING" id="858619.CVAR_0620"/>